<reference evidence="1 2" key="1">
    <citation type="submission" date="2017-11" db="EMBL/GenBank/DDBJ databases">
        <title>Genomic Encyclopedia of Archaeal and Bacterial Type Strains, Phase II (KMG-II): From Individual Species to Whole Genera.</title>
        <authorList>
            <person name="Goeker M."/>
        </authorList>
    </citation>
    <scope>NUCLEOTIDE SEQUENCE [LARGE SCALE GENOMIC DNA]</scope>
    <source>
        <strain evidence="1 2">DSM 29128</strain>
    </source>
</reference>
<protein>
    <recommendedName>
        <fullName evidence="3">Glycosyl transferase family 2</fullName>
    </recommendedName>
</protein>
<gene>
    <name evidence="1" type="ORF">BC777_3083</name>
</gene>
<dbReference type="OrthoDB" id="7820657at2"/>
<name>A0A2M8W2E3_9RHOB</name>
<accession>A0A2M8W2E3</accession>
<organism evidence="1 2">
    <name type="scientific">Yoonia maricola</name>
    <dbReference type="NCBI Taxonomy" id="420999"/>
    <lineage>
        <taxon>Bacteria</taxon>
        <taxon>Pseudomonadati</taxon>
        <taxon>Pseudomonadota</taxon>
        <taxon>Alphaproteobacteria</taxon>
        <taxon>Rhodobacterales</taxon>
        <taxon>Paracoccaceae</taxon>
        <taxon>Yoonia</taxon>
    </lineage>
</organism>
<dbReference type="Proteomes" id="UP000228531">
    <property type="component" value="Unassembled WGS sequence"/>
</dbReference>
<sequence>MHYPSLSALANDAKQSLSKGPVALLLIEDDVEVASTIAHHTKAGFAHLIAFCVPERVLPADCTDNLHRVDFDVSAEDALQTIANVMINALPGHWLYFCHNAEYLFFPFCEHRSVGEVLTFMGEERRDTVMSYIVDLYAKDLTTHPDGVDREDAYFDKSGYYALARENSEGDTLERQVNVFGGLRWRFEEHIAKARQRTDRISFFRAQPGLQMLPDRSFNLAEYNTYACPWHNNLTAAICSFRTAKALRRNPGSRAVINTFHWPQSTRFSWQSQQLLDLGLMEPGQWF</sequence>
<evidence type="ECO:0000313" key="2">
    <source>
        <dbReference type="Proteomes" id="UP000228531"/>
    </source>
</evidence>
<dbReference type="AlphaFoldDB" id="A0A2M8W2E3"/>
<dbReference type="EMBL" id="PGTY01000003">
    <property type="protein sequence ID" value="PJI85087.1"/>
    <property type="molecule type" value="Genomic_DNA"/>
</dbReference>
<keyword evidence="2" id="KW-1185">Reference proteome</keyword>
<evidence type="ECO:0008006" key="3">
    <source>
        <dbReference type="Google" id="ProtNLM"/>
    </source>
</evidence>
<evidence type="ECO:0000313" key="1">
    <source>
        <dbReference type="EMBL" id="PJI85087.1"/>
    </source>
</evidence>
<dbReference type="RefSeq" id="WP_100369037.1">
    <property type="nucleotide sequence ID" value="NZ_PGTY01000003.1"/>
</dbReference>
<proteinExistence type="predicted"/>
<comment type="caution">
    <text evidence="1">The sequence shown here is derived from an EMBL/GenBank/DDBJ whole genome shotgun (WGS) entry which is preliminary data.</text>
</comment>